<dbReference type="NCBIfam" id="TIGR00360">
    <property type="entry name" value="ComEC_N-term"/>
    <property type="match status" value="1"/>
</dbReference>
<keyword evidence="5 6" id="KW-0472">Membrane</keyword>
<reference evidence="9 10" key="1">
    <citation type="submission" date="2020-03" db="EMBL/GenBank/DDBJ databases">
        <title>Sphingomonas sp. nov., isolated from fish.</title>
        <authorList>
            <person name="Hyun D.-W."/>
            <person name="Bae J.-W."/>
        </authorList>
    </citation>
    <scope>NUCLEOTIDE SEQUENCE [LARGE SCALE GENOMIC DNA]</scope>
    <source>
        <strain evidence="9 10">HDW15C</strain>
    </source>
</reference>
<accession>A0A6G7ZMS1</accession>
<comment type="subcellular location">
    <subcellularLocation>
        <location evidence="1">Cell membrane</location>
        <topology evidence="1">Multi-pass membrane protein</topology>
    </subcellularLocation>
</comment>
<evidence type="ECO:0000313" key="9">
    <source>
        <dbReference type="EMBL" id="QIL02222.1"/>
    </source>
</evidence>
<dbReference type="InterPro" id="IPR025405">
    <property type="entry name" value="DUF4131"/>
</dbReference>
<feature type="transmembrane region" description="Helical" evidence="6">
    <location>
        <begin position="275"/>
        <end position="299"/>
    </location>
</feature>
<evidence type="ECO:0000256" key="1">
    <source>
        <dbReference type="ARBA" id="ARBA00004651"/>
    </source>
</evidence>
<name>A0A6G7ZMS1_9SPHN</name>
<dbReference type="KEGG" id="ssin:G7078_05085"/>
<feature type="transmembrane region" description="Helical" evidence="6">
    <location>
        <begin position="415"/>
        <end position="435"/>
    </location>
</feature>
<evidence type="ECO:0000256" key="3">
    <source>
        <dbReference type="ARBA" id="ARBA00022692"/>
    </source>
</evidence>
<dbReference type="InterPro" id="IPR004477">
    <property type="entry name" value="ComEC_N"/>
</dbReference>
<keyword evidence="2" id="KW-1003">Cell membrane</keyword>
<feature type="domain" description="DUF4131" evidence="8">
    <location>
        <begin position="34"/>
        <end position="182"/>
    </location>
</feature>
<evidence type="ECO:0000256" key="5">
    <source>
        <dbReference type="ARBA" id="ARBA00023136"/>
    </source>
</evidence>
<dbReference type="PANTHER" id="PTHR30619">
    <property type="entry name" value="DNA INTERNALIZATION/COMPETENCE PROTEIN COMEC/REC2"/>
    <property type="match status" value="1"/>
</dbReference>
<feature type="transmembrane region" description="Helical" evidence="6">
    <location>
        <begin position="347"/>
        <end position="365"/>
    </location>
</feature>
<feature type="transmembrane region" description="Helical" evidence="6">
    <location>
        <begin position="311"/>
        <end position="341"/>
    </location>
</feature>
<dbReference type="AlphaFoldDB" id="A0A6G7ZMS1"/>
<evidence type="ECO:0000259" key="8">
    <source>
        <dbReference type="Pfam" id="PF13567"/>
    </source>
</evidence>
<protein>
    <submittedName>
        <fullName evidence="9">ComEC family competence protein</fullName>
    </submittedName>
</protein>
<evidence type="ECO:0000256" key="6">
    <source>
        <dbReference type="SAM" id="Phobius"/>
    </source>
</evidence>
<organism evidence="9 10">
    <name type="scientific">Sphingomonas sinipercae</name>
    <dbReference type="NCBI Taxonomy" id="2714944"/>
    <lineage>
        <taxon>Bacteria</taxon>
        <taxon>Pseudomonadati</taxon>
        <taxon>Pseudomonadota</taxon>
        <taxon>Alphaproteobacteria</taxon>
        <taxon>Sphingomonadales</taxon>
        <taxon>Sphingomonadaceae</taxon>
        <taxon>Sphingomonas</taxon>
    </lineage>
</organism>
<gene>
    <name evidence="9" type="ORF">G7078_05085</name>
</gene>
<feature type="transmembrane region" description="Helical" evidence="6">
    <location>
        <begin position="37"/>
        <end position="55"/>
    </location>
</feature>
<evidence type="ECO:0000313" key="10">
    <source>
        <dbReference type="Proteomes" id="UP000502502"/>
    </source>
</evidence>
<feature type="transmembrane region" description="Helical" evidence="6">
    <location>
        <begin position="246"/>
        <end position="269"/>
    </location>
</feature>
<evidence type="ECO:0000256" key="2">
    <source>
        <dbReference type="ARBA" id="ARBA00022475"/>
    </source>
</evidence>
<dbReference type="PANTHER" id="PTHR30619:SF1">
    <property type="entry name" value="RECOMBINATION PROTEIN 2"/>
    <property type="match status" value="1"/>
</dbReference>
<dbReference type="Pfam" id="PF13567">
    <property type="entry name" value="DUF4131"/>
    <property type="match status" value="1"/>
</dbReference>
<feature type="transmembrane region" description="Helical" evidence="6">
    <location>
        <begin position="386"/>
        <end position="409"/>
    </location>
</feature>
<evidence type="ECO:0000256" key="4">
    <source>
        <dbReference type="ARBA" id="ARBA00022989"/>
    </source>
</evidence>
<feature type="transmembrane region" description="Helical" evidence="6">
    <location>
        <begin position="480"/>
        <end position="501"/>
    </location>
</feature>
<feature type="transmembrane region" description="Helical" evidence="6">
    <location>
        <begin position="12"/>
        <end position="30"/>
    </location>
</feature>
<proteinExistence type="predicted"/>
<sequence length="692" mass="73210">MESFLEAERAQLPPWVVVGFGLGIALWFWLDTPVQWFAVLALSSGVGILGFAMVGGRAERAAGWFALALALGCALIWTRSEWVRAPRLERPVVTSFQATVERVEPLVAKGAVRLTLAPRDPAIPPRVRVSLKARDEPPGLSPGALVQLRARIAPPPQMAMPGGYDFARDAWFKQIGGVGAALGPVTVLAPGKSGGLDRLRDRLGEHIRGRLPGREGGIATALANGDQNAVGEADAEAMRRSGLTHLLSVSGLHIAAVIGAVMLLTLKLLALSERLALRFNLVLVSAGAGAIAGVAYTLLTGAQVPTVRSCVVALLVLLGIALGRDALSMRLLAVAALVILLVKPESLAGASFQLSFAAVGAIIALHSTGWARRTFQRRDEGVAGRFGRSVGGMVATGLAVEIALIPLALYHFHRAGLYGIGANLVAIPLTTFVIMPLEAGALFLDSLGLGAPLWFLAGKAIALLLWIAHSVAGAQGAVAMLARMPTLAFASMALGGLWLALWTTRVRLLGLYPLVLGAAAAAFSPTPDLLVSGDGRHVALVAQDGTPLLLRERTGDFMREVMAESAGFDGDPGALGAAPFATCSTDSCLADIRRGDRSWRIMATRSPHLLDWRQMIAACRQADVVIADRRLPPQCRPRWLKLDRPMLQGMGAAALYLDGVPRIDSVAARLGQHPWATLREKSAMPRVLTGRR</sequence>
<dbReference type="Pfam" id="PF03772">
    <property type="entry name" value="Competence"/>
    <property type="match status" value="1"/>
</dbReference>
<feature type="domain" description="ComEC/Rec2-related protein" evidence="7">
    <location>
        <begin position="223"/>
        <end position="504"/>
    </location>
</feature>
<dbReference type="GO" id="GO:0005886">
    <property type="term" value="C:plasma membrane"/>
    <property type="evidence" value="ECO:0007669"/>
    <property type="project" value="UniProtKB-SubCell"/>
</dbReference>
<dbReference type="InterPro" id="IPR052159">
    <property type="entry name" value="Competence_DNA_uptake"/>
</dbReference>
<keyword evidence="4 6" id="KW-1133">Transmembrane helix</keyword>
<feature type="transmembrane region" description="Helical" evidence="6">
    <location>
        <begin position="61"/>
        <end position="78"/>
    </location>
</feature>
<evidence type="ECO:0000259" key="7">
    <source>
        <dbReference type="Pfam" id="PF03772"/>
    </source>
</evidence>
<dbReference type="RefSeq" id="WP_166093657.1">
    <property type="nucleotide sequence ID" value="NZ_CP049871.1"/>
</dbReference>
<dbReference type="Proteomes" id="UP000502502">
    <property type="component" value="Chromosome"/>
</dbReference>
<dbReference type="EMBL" id="CP049871">
    <property type="protein sequence ID" value="QIL02222.1"/>
    <property type="molecule type" value="Genomic_DNA"/>
</dbReference>
<keyword evidence="3 6" id="KW-0812">Transmembrane</keyword>
<keyword evidence="10" id="KW-1185">Reference proteome</keyword>
<feature type="transmembrane region" description="Helical" evidence="6">
    <location>
        <begin position="447"/>
        <end position="468"/>
    </location>
</feature>